<dbReference type="OrthoDB" id="9815791at2"/>
<evidence type="ECO:0000256" key="2">
    <source>
        <dbReference type="ARBA" id="ARBA00007358"/>
    </source>
</evidence>
<accession>A0A4P8EJI1</accession>
<gene>
    <name evidence="7" type="ORF">EOK75_16550</name>
</gene>
<dbReference type="KEGG" id="pseb:EOK75_16550"/>
<dbReference type="PANTHER" id="PTHR11496">
    <property type="entry name" value="ALCOHOL DEHYDROGENASE"/>
    <property type="match status" value="1"/>
</dbReference>
<dbReference type="Proteomes" id="UP000298631">
    <property type="component" value="Plasmid unnamed1"/>
</dbReference>
<dbReference type="GO" id="GO:0004022">
    <property type="term" value="F:alcohol dehydrogenase (NAD+) activity"/>
    <property type="evidence" value="ECO:0007669"/>
    <property type="project" value="TreeGrafter"/>
</dbReference>
<evidence type="ECO:0000313" key="8">
    <source>
        <dbReference type="Proteomes" id="UP000298631"/>
    </source>
</evidence>
<evidence type="ECO:0000256" key="3">
    <source>
        <dbReference type="ARBA" id="ARBA00023002"/>
    </source>
</evidence>
<proteinExistence type="inferred from homology"/>
<protein>
    <submittedName>
        <fullName evidence="7">Iron-containing alcohol dehydrogenase</fullName>
    </submittedName>
</protein>
<name>A0A4P8EJI1_9RHOB</name>
<dbReference type="PROSITE" id="PS00913">
    <property type="entry name" value="ADH_IRON_1"/>
    <property type="match status" value="1"/>
</dbReference>
<dbReference type="Pfam" id="PF00465">
    <property type="entry name" value="Fe-ADH"/>
    <property type="match status" value="1"/>
</dbReference>
<organism evidence="7 8">
    <name type="scientific">Pseudorhodobacter turbinis</name>
    <dbReference type="NCBI Taxonomy" id="2500533"/>
    <lineage>
        <taxon>Bacteria</taxon>
        <taxon>Pseudomonadati</taxon>
        <taxon>Pseudomonadota</taxon>
        <taxon>Alphaproteobacteria</taxon>
        <taxon>Rhodobacterales</taxon>
        <taxon>Paracoccaceae</taxon>
        <taxon>Pseudorhodobacter</taxon>
    </lineage>
</organism>
<feature type="domain" description="Alcohol dehydrogenase iron-type/glycerol dehydrogenase GldA" evidence="5">
    <location>
        <begin position="22"/>
        <end position="184"/>
    </location>
</feature>
<keyword evidence="3" id="KW-0560">Oxidoreductase</keyword>
<evidence type="ECO:0000313" key="7">
    <source>
        <dbReference type="EMBL" id="QCO57341.1"/>
    </source>
</evidence>
<dbReference type="SUPFAM" id="SSF56796">
    <property type="entry name" value="Dehydroquinate synthase-like"/>
    <property type="match status" value="1"/>
</dbReference>
<feature type="domain" description="Fe-containing alcohol dehydrogenase-like C-terminal" evidence="6">
    <location>
        <begin position="195"/>
        <end position="312"/>
    </location>
</feature>
<evidence type="ECO:0000256" key="4">
    <source>
        <dbReference type="ARBA" id="ARBA00023027"/>
    </source>
</evidence>
<reference evidence="7 8" key="1">
    <citation type="submission" date="2019-05" db="EMBL/GenBank/DDBJ databases">
        <title>Pseudorhodobacter turbinis sp. nov., isolated from the gut of the Korean turban shell.</title>
        <authorList>
            <person name="Jeong Y.-S."/>
            <person name="Kang W.-R."/>
            <person name="Bae J.-W."/>
        </authorList>
    </citation>
    <scope>NUCLEOTIDE SEQUENCE [LARGE SCALE GENOMIC DNA]</scope>
    <source>
        <strain evidence="7 8">S12M18</strain>
        <plasmid evidence="7 8">unnamed1</plasmid>
    </source>
</reference>
<evidence type="ECO:0000259" key="6">
    <source>
        <dbReference type="Pfam" id="PF25137"/>
    </source>
</evidence>
<dbReference type="Pfam" id="PF25137">
    <property type="entry name" value="ADH_Fe_C"/>
    <property type="match status" value="1"/>
</dbReference>
<dbReference type="InterPro" id="IPR039697">
    <property type="entry name" value="Alcohol_dehydrogenase_Fe"/>
</dbReference>
<evidence type="ECO:0000259" key="5">
    <source>
        <dbReference type="Pfam" id="PF00465"/>
    </source>
</evidence>
<keyword evidence="7" id="KW-0614">Plasmid</keyword>
<dbReference type="GO" id="GO:0046872">
    <property type="term" value="F:metal ion binding"/>
    <property type="evidence" value="ECO:0007669"/>
    <property type="project" value="InterPro"/>
</dbReference>
<sequence length="388" mass="40512">MGACCRRDDAVLNTFEFSTAGRIVFGRGRADEALGLALTYGRRVLLVRGSHDWADHAVDVLRKAGAEVLVIRGIGEPELTPLEAVLTQCRAFSPQVVLAVGGGSVLDLGKALAALLPSKSPPLAHLEVVGDGLPLQTPPLPFIALPTTAGTGAEVTKNAVIGVLGRKVSLRDNRMLANIALVDPALTDGCPKGVTLASGMDALVQVIEPYLCNRANPMTDALARDAIPKGIVSIVTLMRGEDPAARDDLAEVSLFGGLCLANSGLGAVHGLASVIGGMTPAPHGVICGRLLVPILRANKAAAQADMADLDRFDEVNAWLSAGLDCAPSFALERLEMALDDWGLPRLGKWLAGHDLTAIAKLAQASSSMKANPFQLQIEVLTEAVRVSL</sequence>
<keyword evidence="8" id="KW-1185">Reference proteome</keyword>
<evidence type="ECO:0000256" key="1">
    <source>
        <dbReference type="ARBA" id="ARBA00001962"/>
    </source>
</evidence>
<dbReference type="Gene3D" id="1.20.1090.10">
    <property type="entry name" value="Dehydroquinate synthase-like - alpha domain"/>
    <property type="match status" value="1"/>
</dbReference>
<dbReference type="CDD" id="cd08183">
    <property type="entry name" value="Fe-ADH-like"/>
    <property type="match status" value="1"/>
</dbReference>
<keyword evidence="4" id="KW-0520">NAD</keyword>
<comment type="similarity">
    <text evidence="2">Belongs to the iron-containing alcohol dehydrogenase family.</text>
</comment>
<dbReference type="InterPro" id="IPR001670">
    <property type="entry name" value="ADH_Fe/GldA"/>
</dbReference>
<dbReference type="PANTHER" id="PTHR11496:SF102">
    <property type="entry name" value="ALCOHOL DEHYDROGENASE 4"/>
    <property type="match status" value="1"/>
</dbReference>
<dbReference type="InterPro" id="IPR018211">
    <property type="entry name" value="ADH_Fe_CS"/>
</dbReference>
<geneLocation type="plasmid" evidence="7 8">
    <name>unnamed1</name>
</geneLocation>
<comment type="cofactor">
    <cofactor evidence="1">
        <name>Fe cation</name>
        <dbReference type="ChEBI" id="CHEBI:24875"/>
    </cofactor>
</comment>
<dbReference type="Gene3D" id="3.40.50.1970">
    <property type="match status" value="1"/>
</dbReference>
<dbReference type="EMBL" id="CP039965">
    <property type="protein sequence ID" value="QCO57341.1"/>
    <property type="molecule type" value="Genomic_DNA"/>
</dbReference>
<dbReference type="AlphaFoldDB" id="A0A4P8EJI1"/>
<dbReference type="InterPro" id="IPR056798">
    <property type="entry name" value="ADH_Fe_C"/>
</dbReference>